<evidence type="ECO:0000256" key="2">
    <source>
        <dbReference type="ARBA" id="ARBA00004496"/>
    </source>
</evidence>
<reference evidence="9 10" key="1">
    <citation type="submission" date="2024-10" db="EMBL/GenBank/DDBJ databases">
        <title>Updated reference genomes for cyclostephanoid diatoms.</title>
        <authorList>
            <person name="Roberts W.R."/>
            <person name="Alverson A.J."/>
        </authorList>
    </citation>
    <scope>NUCLEOTIDE SEQUENCE [LARGE SCALE GENOMIC DNA]</scope>
    <source>
        <strain evidence="9 10">AJA232-27</strain>
    </source>
</reference>
<proteinExistence type="predicted"/>
<feature type="compositionally biased region" description="Basic and acidic residues" evidence="7">
    <location>
        <begin position="114"/>
        <end position="124"/>
    </location>
</feature>
<name>A0ABD3N4E2_9STRA</name>
<evidence type="ECO:0000256" key="5">
    <source>
        <dbReference type="ARBA" id="ARBA00023242"/>
    </source>
</evidence>
<evidence type="ECO:0000256" key="3">
    <source>
        <dbReference type="ARBA" id="ARBA00022490"/>
    </source>
</evidence>
<feature type="region of interest" description="Disordered" evidence="7">
    <location>
        <begin position="262"/>
        <end position="295"/>
    </location>
</feature>
<dbReference type="InterPro" id="IPR012677">
    <property type="entry name" value="Nucleotide-bd_a/b_plait_sf"/>
</dbReference>
<dbReference type="SUPFAM" id="SSF54928">
    <property type="entry name" value="RNA-binding domain, RBD"/>
    <property type="match status" value="1"/>
</dbReference>
<dbReference type="InterPro" id="IPR052094">
    <property type="entry name" value="Pre-mRNA-splicing_ERAD"/>
</dbReference>
<protein>
    <recommendedName>
        <fullName evidence="8">J domain-containing protein</fullName>
    </recommendedName>
</protein>
<feature type="compositionally biased region" description="Low complexity" evidence="7">
    <location>
        <begin position="125"/>
        <end position="138"/>
    </location>
</feature>
<dbReference type="PANTHER" id="PTHR44313:SF1">
    <property type="entry name" value="DNAJ HOMOLOG SUBFAMILY C MEMBER 17"/>
    <property type="match status" value="1"/>
</dbReference>
<feature type="domain" description="J" evidence="8">
    <location>
        <begin position="16"/>
        <end position="90"/>
    </location>
</feature>
<dbReference type="Gene3D" id="3.30.70.330">
    <property type="match status" value="1"/>
</dbReference>
<organism evidence="9 10">
    <name type="scientific">Discostella pseudostelligera</name>
    <dbReference type="NCBI Taxonomy" id="259834"/>
    <lineage>
        <taxon>Eukaryota</taxon>
        <taxon>Sar</taxon>
        <taxon>Stramenopiles</taxon>
        <taxon>Ochrophyta</taxon>
        <taxon>Bacillariophyta</taxon>
        <taxon>Coscinodiscophyceae</taxon>
        <taxon>Thalassiosirophycidae</taxon>
        <taxon>Stephanodiscales</taxon>
        <taxon>Stephanodiscaceae</taxon>
        <taxon>Discostella</taxon>
    </lineage>
</organism>
<keyword evidence="4" id="KW-0143">Chaperone</keyword>
<dbReference type="AlphaFoldDB" id="A0ABD3N4E2"/>
<dbReference type="InterPro" id="IPR036869">
    <property type="entry name" value="J_dom_sf"/>
</dbReference>
<dbReference type="CDD" id="cd06257">
    <property type="entry name" value="DnaJ"/>
    <property type="match status" value="1"/>
</dbReference>
<dbReference type="InterPro" id="IPR001623">
    <property type="entry name" value="DnaJ_domain"/>
</dbReference>
<keyword evidence="6" id="KW-0175">Coiled coil</keyword>
<gene>
    <name evidence="9" type="ORF">ACHAWU_009328</name>
</gene>
<feature type="region of interest" description="Disordered" evidence="7">
    <location>
        <begin position="88"/>
        <end position="145"/>
    </location>
</feature>
<dbReference type="EMBL" id="JALLBG020000040">
    <property type="protein sequence ID" value="KAL3770489.1"/>
    <property type="molecule type" value="Genomic_DNA"/>
</dbReference>
<feature type="coiled-coil region" evidence="6">
    <location>
        <begin position="147"/>
        <end position="191"/>
    </location>
</feature>
<evidence type="ECO:0000256" key="1">
    <source>
        <dbReference type="ARBA" id="ARBA00004123"/>
    </source>
</evidence>
<dbReference type="Proteomes" id="UP001530293">
    <property type="component" value="Unassembled WGS sequence"/>
</dbReference>
<evidence type="ECO:0000313" key="10">
    <source>
        <dbReference type="Proteomes" id="UP001530293"/>
    </source>
</evidence>
<keyword evidence="5" id="KW-0539">Nucleus</keyword>
<dbReference type="PANTHER" id="PTHR44313">
    <property type="entry name" value="DNAJ HOMOLOG SUBFAMILY C MEMBER 17"/>
    <property type="match status" value="1"/>
</dbReference>
<dbReference type="PROSITE" id="PS50076">
    <property type="entry name" value="DNAJ_2"/>
    <property type="match status" value="1"/>
</dbReference>
<keyword evidence="3" id="KW-0963">Cytoplasm</keyword>
<evidence type="ECO:0000313" key="9">
    <source>
        <dbReference type="EMBL" id="KAL3770489.1"/>
    </source>
</evidence>
<keyword evidence="10" id="KW-1185">Reference proteome</keyword>
<feature type="region of interest" description="Disordered" evidence="7">
    <location>
        <begin position="308"/>
        <end position="358"/>
    </location>
</feature>
<dbReference type="SMART" id="SM00271">
    <property type="entry name" value="DnaJ"/>
    <property type="match status" value="1"/>
</dbReference>
<feature type="compositionally biased region" description="Basic and acidic residues" evidence="7">
    <location>
        <begin position="318"/>
        <end position="338"/>
    </location>
</feature>
<dbReference type="SUPFAM" id="SSF46565">
    <property type="entry name" value="Chaperone J-domain"/>
    <property type="match status" value="1"/>
</dbReference>
<accession>A0ABD3N4E2</accession>
<evidence type="ECO:0000256" key="4">
    <source>
        <dbReference type="ARBA" id="ARBA00023186"/>
    </source>
</evidence>
<dbReference type="InterPro" id="IPR035979">
    <property type="entry name" value="RBD_domain_sf"/>
</dbReference>
<evidence type="ECO:0000256" key="6">
    <source>
        <dbReference type="SAM" id="Coils"/>
    </source>
</evidence>
<feature type="compositionally biased region" description="Basic and acidic residues" evidence="7">
    <location>
        <begin position="94"/>
        <end position="107"/>
    </location>
</feature>
<sequence length="389" mass="44028">MSPSSFTNKDGMPLKNPYQILGISPTASETDIKKAYRQLALKLHPDKQSGTLTPSQREDIDKQFHDIKDARSFLLDAEHAAHKKRYDSNLASEQVRHAEEERRERTMSVRRKRMRDELSMRESMAKASVSSSSATSSSKQHGDRFDIDRLRREGERLREEYSRREAEVDVARQQRQAFERASQKLAKEDRQIRLKWSRKKVVGGIHTKQSLTSIMSDFGRVEEVELLGSKGNAALVTFMDESSCKPCVDAYRKSETMRATHMGRRKMDDIGHVDEDEGDVLSSRQSNEDPNERNLRRAAERERLMRQMEADESGVGGDHVKGDNRKSDIGDRWERGESKSASSFPPELPNMPGDENLTPFQILEKDGKAGDLVVLSTCKGGSGGDISNV</sequence>
<dbReference type="GO" id="GO:0005737">
    <property type="term" value="C:cytoplasm"/>
    <property type="evidence" value="ECO:0007669"/>
    <property type="project" value="UniProtKB-SubCell"/>
</dbReference>
<dbReference type="Pfam" id="PF00226">
    <property type="entry name" value="DnaJ"/>
    <property type="match status" value="1"/>
</dbReference>
<evidence type="ECO:0000256" key="7">
    <source>
        <dbReference type="SAM" id="MobiDB-lite"/>
    </source>
</evidence>
<dbReference type="Gene3D" id="1.10.287.110">
    <property type="entry name" value="DnaJ domain"/>
    <property type="match status" value="1"/>
</dbReference>
<evidence type="ECO:0000259" key="8">
    <source>
        <dbReference type="PROSITE" id="PS50076"/>
    </source>
</evidence>
<feature type="compositionally biased region" description="Basic and acidic residues" evidence="7">
    <location>
        <begin position="286"/>
        <end position="295"/>
    </location>
</feature>
<comment type="subcellular location">
    <subcellularLocation>
        <location evidence="2">Cytoplasm</location>
    </subcellularLocation>
    <subcellularLocation>
        <location evidence="1">Nucleus</location>
    </subcellularLocation>
</comment>
<dbReference type="PRINTS" id="PR00625">
    <property type="entry name" value="JDOMAIN"/>
</dbReference>
<dbReference type="GO" id="GO:0005634">
    <property type="term" value="C:nucleus"/>
    <property type="evidence" value="ECO:0007669"/>
    <property type="project" value="UniProtKB-SubCell"/>
</dbReference>
<comment type="caution">
    <text evidence="9">The sequence shown here is derived from an EMBL/GenBank/DDBJ whole genome shotgun (WGS) entry which is preliminary data.</text>
</comment>